<reference evidence="11" key="2">
    <citation type="submission" date="2020-10" db="UniProtKB">
        <authorList>
            <consortium name="WormBaseParasite"/>
        </authorList>
    </citation>
    <scope>IDENTIFICATION</scope>
</reference>
<dbReference type="PANTHER" id="PTHR19855:SF12">
    <property type="entry name" value="WD REPEAT-CONTAINING PROTEIN 37"/>
    <property type="match status" value="1"/>
</dbReference>
<dbReference type="Pfam" id="PF00400">
    <property type="entry name" value="WD40"/>
    <property type="match status" value="6"/>
</dbReference>
<feature type="repeat" description="WD" evidence="8">
    <location>
        <begin position="304"/>
        <end position="345"/>
    </location>
</feature>
<dbReference type="PANTHER" id="PTHR19855">
    <property type="entry name" value="WD40 REPEAT PROTEIN 12, 37"/>
    <property type="match status" value="1"/>
</dbReference>
<organism evidence="10 11">
    <name type="scientific">Panagrellus redivivus</name>
    <name type="common">Microworm</name>
    <dbReference type="NCBI Taxonomy" id="6233"/>
    <lineage>
        <taxon>Eukaryota</taxon>
        <taxon>Metazoa</taxon>
        <taxon>Ecdysozoa</taxon>
        <taxon>Nematoda</taxon>
        <taxon>Chromadorea</taxon>
        <taxon>Rhabditida</taxon>
        <taxon>Tylenchina</taxon>
        <taxon>Panagrolaimomorpha</taxon>
        <taxon>Panagrolaimoidea</taxon>
        <taxon>Panagrolaimidae</taxon>
        <taxon>Panagrellus</taxon>
    </lineage>
</organism>
<dbReference type="AlphaFoldDB" id="A0A7E4VJQ7"/>
<feature type="repeat" description="WD" evidence="8">
    <location>
        <begin position="262"/>
        <end position="303"/>
    </location>
</feature>
<evidence type="ECO:0000256" key="7">
    <source>
        <dbReference type="ARBA" id="ARBA00040954"/>
    </source>
</evidence>
<evidence type="ECO:0000256" key="3">
    <source>
        <dbReference type="ARBA" id="ARBA00022490"/>
    </source>
</evidence>
<dbReference type="InterPro" id="IPR001680">
    <property type="entry name" value="WD40_rpt"/>
</dbReference>
<dbReference type="InterPro" id="IPR019775">
    <property type="entry name" value="WD40_repeat_CS"/>
</dbReference>
<evidence type="ECO:0000256" key="4">
    <source>
        <dbReference type="ARBA" id="ARBA00022574"/>
    </source>
</evidence>
<dbReference type="PROSITE" id="PS50082">
    <property type="entry name" value="WD_REPEATS_2"/>
    <property type="match status" value="5"/>
</dbReference>
<evidence type="ECO:0000256" key="1">
    <source>
        <dbReference type="ARBA" id="ARBA00004123"/>
    </source>
</evidence>
<evidence type="ECO:0000313" key="10">
    <source>
        <dbReference type="Proteomes" id="UP000492821"/>
    </source>
</evidence>
<keyword evidence="3" id="KW-0963">Cytoplasm</keyword>
<evidence type="ECO:0000256" key="2">
    <source>
        <dbReference type="ARBA" id="ARBA00004496"/>
    </source>
</evidence>
<evidence type="ECO:0000256" key="9">
    <source>
        <dbReference type="SAM" id="Coils"/>
    </source>
</evidence>
<dbReference type="InterPro" id="IPR015943">
    <property type="entry name" value="WD40/YVTN_repeat-like_dom_sf"/>
</dbReference>
<evidence type="ECO:0000256" key="8">
    <source>
        <dbReference type="PROSITE-ProRule" id="PRU00221"/>
    </source>
</evidence>
<name>A0A7E4VJQ7_PANRE</name>
<dbReference type="GO" id="GO:0005634">
    <property type="term" value="C:nucleus"/>
    <property type="evidence" value="ECO:0007669"/>
    <property type="project" value="UniProtKB-SubCell"/>
</dbReference>
<evidence type="ECO:0000256" key="6">
    <source>
        <dbReference type="ARBA" id="ARBA00023242"/>
    </source>
</evidence>
<evidence type="ECO:0000256" key="5">
    <source>
        <dbReference type="ARBA" id="ARBA00022737"/>
    </source>
</evidence>
<accession>A0A7E4VJQ7</accession>
<feature type="repeat" description="WD" evidence="8">
    <location>
        <begin position="347"/>
        <end position="387"/>
    </location>
</feature>
<dbReference type="WBParaSite" id="Pan_g22045.t1">
    <property type="protein sequence ID" value="Pan_g22045.t1"/>
    <property type="gene ID" value="Pan_g22045"/>
</dbReference>
<protein>
    <recommendedName>
        <fullName evidence="7">WD repeat-containing protein 37</fullName>
    </recommendedName>
</protein>
<keyword evidence="4 8" id="KW-0853">WD repeat</keyword>
<keyword evidence="5" id="KW-0677">Repeat</keyword>
<keyword evidence="10" id="KW-1185">Reference proteome</keyword>
<dbReference type="InterPro" id="IPR020472">
    <property type="entry name" value="WD40_PAC1"/>
</dbReference>
<keyword evidence="6" id="KW-0539">Nucleus</keyword>
<dbReference type="PROSITE" id="PS00678">
    <property type="entry name" value="WD_REPEATS_1"/>
    <property type="match status" value="1"/>
</dbReference>
<comment type="subcellular location">
    <subcellularLocation>
        <location evidence="2">Cytoplasm</location>
    </subcellularLocation>
    <subcellularLocation>
        <location evidence="1">Nucleus</location>
    </subcellularLocation>
</comment>
<dbReference type="GO" id="GO:0005737">
    <property type="term" value="C:cytoplasm"/>
    <property type="evidence" value="ECO:0007669"/>
    <property type="project" value="UniProtKB-SubCell"/>
</dbReference>
<feature type="coiled-coil region" evidence="9">
    <location>
        <begin position="36"/>
        <end position="63"/>
    </location>
</feature>
<feature type="repeat" description="WD" evidence="8">
    <location>
        <begin position="180"/>
        <end position="216"/>
    </location>
</feature>
<keyword evidence="9" id="KW-0175">Coiled coil</keyword>
<dbReference type="PRINTS" id="PR00320">
    <property type="entry name" value="GPROTEINBRPT"/>
</dbReference>
<dbReference type="Gene3D" id="2.130.10.10">
    <property type="entry name" value="YVTN repeat-like/Quinoprotein amine dehydrogenase"/>
    <property type="match status" value="3"/>
</dbReference>
<dbReference type="InterPro" id="IPR036322">
    <property type="entry name" value="WD40_repeat_dom_sf"/>
</dbReference>
<dbReference type="SUPFAM" id="SSF50978">
    <property type="entry name" value="WD40 repeat-like"/>
    <property type="match status" value="1"/>
</dbReference>
<evidence type="ECO:0000313" key="11">
    <source>
        <dbReference type="WBParaSite" id="Pan_g22045.t1"/>
    </source>
</evidence>
<dbReference type="PROSITE" id="PS50294">
    <property type="entry name" value="WD_REPEATS_REGION"/>
    <property type="match status" value="2"/>
</dbReference>
<dbReference type="Proteomes" id="UP000492821">
    <property type="component" value="Unassembled WGS sequence"/>
</dbReference>
<sequence>MTSSSNRPRGQSDSVIATPVAEEATAPYKTKLYELFSLIEREFEALHNENARLRQRLETQQSNTGDAGGSMDSPSSNTVTIAAEDIFELARGPKKQSQMKSKWKSAFTRPPGRLVTSLKGGSSNSDSSKSRYVQNFNGHTDAVWDLASLTTPNVRIIASASADQTSRIWNADDTRCLLNYTGHCGSVNSVALYPDKTNDEVLCLTASGDRTVHLWKSSHLSNTVQPMASSEDDLDAASDKVEEAEDQVPNVPLVVRQPLLVFAGHTNAVSSADWLPDGDQILTASWDRTANIYDAENGKILNVLTGHDQELTHCNAHGCRRLVATASKDYTFRLWDFRDSIQSVAVFQGHDDSVTSVVFSSNHHIISGSDDRTVKVWDLRNMRCPISAARLDSAVNRLAVNLQQNLLAVPHDNRHIGVFDLRGMRAQSRLPRSNGRCHRRMVTAAAWLPDHETNNLISSSIDCTIIGWKIPVQKN</sequence>
<dbReference type="CDD" id="cd00200">
    <property type="entry name" value="WD40"/>
    <property type="match status" value="1"/>
</dbReference>
<dbReference type="SMART" id="SM00320">
    <property type="entry name" value="WD40"/>
    <property type="match status" value="6"/>
</dbReference>
<reference evidence="10" key="1">
    <citation type="journal article" date="2013" name="Genetics">
        <title>The draft genome and transcriptome of Panagrellus redivivus are shaped by the harsh demands of a free-living lifestyle.</title>
        <authorList>
            <person name="Srinivasan J."/>
            <person name="Dillman A.R."/>
            <person name="Macchietto M.G."/>
            <person name="Heikkinen L."/>
            <person name="Lakso M."/>
            <person name="Fracchia K.M."/>
            <person name="Antoshechkin I."/>
            <person name="Mortazavi A."/>
            <person name="Wong G."/>
            <person name="Sternberg P.W."/>
        </authorList>
    </citation>
    <scope>NUCLEOTIDE SEQUENCE [LARGE SCALE GENOMIC DNA]</scope>
    <source>
        <strain evidence="10">MT8872</strain>
    </source>
</reference>
<feature type="repeat" description="WD" evidence="8">
    <location>
        <begin position="136"/>
        <end position="179"/>
    </location>
</feature>
<proteinExistence type="predicted"/>